<evidence type="ECO:0000313" key="1">
    <source>
        <dbReference type="EMBL" id="MFC0261494.1"/>
    </source>
</evidence>
<reference evidence="1 2" key="1">
    <citation type="submission" date="2024-09" db="EMBL/GenBank/DDBJ databases">
        <authorList>
            <person name="Sun Q."/>
            <person name="Mori K."/>
        </authorList>
    </citation>
    <scope>NUCLEOTIDE SEQUENCE [LARGE SCALE GENOMIC DNA]</scope>
    <source>
        <strain evidence="1 2">CCM 7650</strain>
    </source>
</reference>
<dbReference type="Proteomes" id="UP001589797">
    <property type="component" value="Unassembled WGS sequence"/>
</dbReference>
<sequence>MKEKEFMIHMIRVLLLIAVGLIWAGCQPKTEYDIIKERELKSGKVVEDLFLDLRFGMGRKEFFATCWEHNKKGILTNGAHVLQVQYKPAMPSGKDTNMFFYPSFEENKLYFMPMEFVYGGWFPGNEEFGNEKLMEDVVAFLEGWFGEGFFEVSNKSKTVKAMVKIDGNRLIRIFKKDLKSVRVEILDLRVKDIAEMNKKDEEA</sequence>
<name>A0ABV6FNQ2_9BACT</name>
<evidence type="ECO:0008006" key="3">
    <source>
        <dbReference type="Google" id="ProtNLM"/>
    </source>
</evidence>
<accession>A0ABV6FNQ2</accession>
<protein>
    <recommendedName>
        <fullName evidence="3">Lipoprotein</fullName>
    </recommendedName>
</protein>
<dbReference type="EMBL" id="JBHLWI010000004">
    <property type="protein sequence ID" value="MFC0261494.1"/>
    <property type="molecule type" value="Genomic_DNA"/>
</dbReference>
<evidence type="ECO:0000313" key="2">
    <source>
        <dbReference type="Proteomes" id="UP001589797"/>
    </source>
</evidence>
<dbReference type="PROSITE" id="PS51257">
    <property type="entry name" value="PROKAR_LIPOPROTEIN"/>
    <property type="match status" value="1"/>
</dbReference>
<dbReference type="RefSeq" id="WP_382385941.1">
    <property type="nucleotide sequence ID" value="NZ_JBHLWI010000004.1"/>
</dbReference>
<keyword evidence="2" id="KW-1185">Reference proteome</keyword>
<organism evidence="1 2">
    <name type="scientific">Fontibacter flavus</name>
    <dbReference type="NCBI Taxonomy" id="654838"/>
    <lineage>
        <taxon>Bacteria</taxon>
        <taxon>Pseudomonadati</taxon>
        <taxon>Bacteroidota</taxon>
        <taxon>Cytophagia</taxon>
        <taxon>Cytophagales</taxon>
        <taxon>Cyclobacteriaceae</taxon>
        <taxon>Fontibacter</taxon>
    </lineage>
</organism>
<gene>
    <name evidence="1" type="ORF">ACFFIP_02285</name>
</gene>
<proteinExistence type="predicted"/>
<comment type="caution">
    <text evidence="1">The sequence shown here is derived from an EMBL/GenBank/DDBJ whole genome shotgun (WGS) entry which is preliminary data.</text>
</comment>